<dbReference type="PANTHER" id="PTHR43861:SF1">
    <property type="entry name" value="TRANS-ACONITATE 2-METHYLTRANSFERASE"/>
    <property type="match status" value="1"/>
</dbReference>
<dbReference type="PROSITE" id="PS51257">
    <property type="entry name" value="PROKAR_LIPOPROTEIN"/>
    <property type="match status" value="1"/>
</dbReference>
<feature type="region of interest" description="Disordered" evidence="1">
    <location>
        <begin position="29"/>
        <end position="64"/>
    </location>
</feature>
<dbReference type="RefSeq" id="WP_006977030.1">
    <property type="nucleotide sequence ID" value="NZ_ABCS01000173.1"/>
</dbReference>
<dbReference type="AlphaFoldDB" id="A6GJZ4"/>
<dbReference type="Gene3D" id="3.40.50.150">
    <property type="entry name" value="Vaccinia Virus protein VP39"/>
    <property type="match status" value="1"/>
</dbReference>
<reference evidence="3 4" key="1">
    <citation type="submission" date="2007-06" db="EMBL/GenBank/DDBJ databases">
        <authorList>
            <person name="Shimkets L."/>
            <person name="Ferriera S."/>
            <person name="Johnson J."/>
            <person name="Kravitz S."/>
            <person name="Beeson K."/>
            <person name="Sutton G."/>
            <person name="Rogers Y.-H."/>
            <person name="Friedman R."/>
            <person name="Frazier M."/>
            <person name="Venter J.C."/>
        </authorList>
    </citation>
    <scope>NUCLEOTIDE SEQUENCE [LARGE SCALE GENOMIC DNA]</scope>
    <source>
        <strain evidence="3 4">SIR-1</strain>
    </source>
</reference>
<name>A6GJZ4_9BACT</name>
<evidence type="ECO:0000256" key="1">
    <source>
        <dbReference type="SAM" id="MobiDB-lite"/>
    </source>
</evidence>
<dbReference type="Pfam" id="PF08242">
    <property type="entry name" value="Methyltransf_12"/>
    <property type="match status" value="1"/>
</dbReference>
<dbReference type="CDD" id="cd02440">
    <property type="entry name" value="AdoMet_MTases"/>
    <property type="match status" value="1"/>
</dbReference>
<evidence type="ECO:0000313" key="4">
    <source>
        <dbReference type="Proteomes" id="UP000005801"/>
    </source>
</evidence>
<dbReference type="InterPro" id="IPR013217">
    <property type="entry name" value="Methyltransf_12"/>
</dbReference>
<dbReference type="eggNOG" id="COG4798">
    <property type="taxonomic scope" value="Bacteria"/>
</dbReference>
<accession>A6GJZ4</accession>
<evidence type="ECO:0000313" key="3">
    <source>
        <dbReference type="EMBL" id="EDM73815.1"/>
    </source>
</evidence>
<dbReference type="PANTHER" id="PTHR43861">
    <property type="entry name" value="TRANS-ACONITATE 2-METHYLTRANSFERASE-RELATED"/>
    <property type="match status" value="1"/>
</dbReference>
<dbReference type="OrthoDB" id="5405545at2"/>
<organism evidence="3 4">
    <name type="scientific">Plesiocystis pacifica SIR-1</name>
    <dbReference type="NCBI Taxonomy" id="391625"/>
    <lineage>
        <taxon>Bacteria</taxon>
        <taxon>Pseudomonadati</taxon>
        <taxon>Myxococcota</taxon>
        <taxon>Polyangia</taxon>
        <taxon>Nannocystales</taxon>
        <taxon>Nannocystaceae</taxon>
        <taxon>Plesiocystis</taxon>
    </lineage>
</organism>
<dbReference type="InterPro" id="IPR029063">
    <property type="entry name" value="SAM-dependent_MTases_sf"/>
</dbReference>
<dbReference type="Proteomes" id="UP000005801">
    <property type="component" value="Unassembled WGS sequence"/>
</dbReference>
<proteinExistence type="predicted"/>
<feature type="domain" description="Methyltransferase type 12" evidence="2">
    <location>
        <begin position="119"/>
        <end position="215"/>
    </location>
</feature>
<dbReference type="SUPFAM" id="SSF53335">
    <property type="entry name" value="S-adenosyl-L-methionine-dependent methyltransferases"/>
    <property type="match status" value="1"/>
</dbReference>
<evidence type="ECO:0000259" key="2">
    <source>
        <dbReference type="Pfam" id="PF08242"/>
    </source>
</evidence>
<sequence>MAPLARVRARSLLPALALIVGCAGDREVRQRMTPPEVSGSLPGTEDTSPGPGEADGALNGGETETELVSVRPGVNDKYFEAGAAEEWSELLEHDGRDVFEHREAIVAAMALEPGMTVADIGAGTGAFLTTLSAPLGPEGKLYAVDIAPPFLEHLRGRVADEGLSNVEVVEGTTTETGLPPGSVDVLFVCDVYHHIEYPSAYLRSLHETLRPGGRLVIVEFDKVPGKTSKRMMKHVRQDKATLLAEVGAEGFSLVEEITSVPLSENYMLVFTR</sequence>
<protein>
    <recommendedName>
        <fullName evidence="2">Methyltransferase type 12 domain-containing protein</fullName>
    </recommendedName>
</protein>
<comment type="caution">
    <text evidence="3">The sequence shown here is derived from an EMBL/GenBank/DDBJ whole genome shotgun (WGS) entry which is preliminary data.</text>
</comment>
<gene>
    <name evidence="3" type="ORF">PPSIR1_34647</name>
</gene>
<dbReference type="EMBL" id="ABCS01000173">
    <property type="protein sequence ID" value="EDM73815.1"/>
    <property type="molecule type" value="Genomic_DNA"/>
</dbReference>
<dbReference type="STRING" id="391625.PPSIR1_34647"/>
<keyword evidence="4" id="KW-1185">Reference proteome</keyword>